<reference evidence="8" key="1">
    <citation type="submission" date="2014-08" db="EMBL/GenBank/DDBJ databases">
        <authorList>
            <person name="Senf B."/>
            <person name="Petzold A."/>
            <person name="Downie B.R."/>
            <person name="Koch P."/>
            <person name="Platzer M."/>
        </authorList>
    </citation>
    <scope>NUCLEOTIDE SEQUENCE [LARGE SCALE GENOMIC DNA]</scope>
    <source>
        <strain evidence="8">GRZ</strain>
    </source>
</reference>
<dbReference type="GO" id="GO:0005576">
    <property type="term" value="C:extracellular region"/>
    <property type="evidence" value="ECO:0007669"/>
    <property type="project" value="UniProtKB-SubCell"/>
</dbReference>
<reference evidence="8" key="2">
    <citation type="submission" date="2025-08" db="UniProtKB">
        <authorList>
            <consortium name="Ensembl"/>
        </authorList>
    </citation>
    <scope>IDENTIFICATION</scope>
</reference>
<dbReference type="PANTHER" id="PTHR10105:SF3">
    <property type="entry name" value="SELENOPROTEIN P"/>
    <property type="match status" value="1"/>
</dbReference>
<feature type="compositionally biased region" description="Basic residues" evidence="6">
    <location>
        <begin position="122"/>
        <end position="137"/>
    </location>
</feature>
<dbReference type="AlphaFoldDB" id="A0A8C6NRS0"/>
<feature type="domain" description="Selenoprotein P N-terminal" evidence="7">
    <location>
        <begin position="1"/>
        <end position="146"/>
    </location>
</feature>
<proteinExistence type="predicted"/>
<protein>
    <recommendedName>
        <fullName evidence="7">Selenoprotein P N-terminal domain-containing protein</fullName>
    </recommendedName>
</protein>
<dbReference type="GO" id="GO:0008430">
    <property type="term" value="F:selenium binding"/>
    <property type="evidence" value="ECO:0007669"/>
    <property type="project" value="InterPro"/>
</dbReference>
<keyword evidence="5" id="KW-0325">Glycoprotein</keyword>
<feature type="compositionally biased region" description="Basic and acidic residues" evidence="6">
    <location>
        <begin position="138"/>
        <end position="153"/>
    </location>
</feature>
<dbReference type="InterPro" id="IPR037941">
    <property type="entry name" value="SeP"/>
</dbReference>
<evidence type="ECO:0000256" key="1">
    <source>
        <dbReference type="ARBA" id="ARBA00004613"/>
    </source>
</evidence>
<evidence type="ECO:0000259" key="7">
    <source>
        <dbReference type="Pfam" id="PF04592"/>
    </source>
</evidence>
<keyword evidence="9" id="KW-1185">Reference proteome</keyword>
<feature type="compositionally biased region" description="Basic and acidic residues" evidence="6">
    <location>
        <begin position="161"/>
        <end position="183"/>
    </location>
</feature>
<name>A0A8C6NRS0_NOTFU</name>
<dbReference type="Ensembl" id="ENSNFUT00015021623.1">
    <property type="protein sequence ID" value="ENSNFUP00015020651.1"/>
    <property type="gene ID" value="ENSNFUG00015010015.1"/>
</dbReference>
<dbReference type="GO" id="GO:0001887">
    <property type="term" value="P:selenium compound metabolic process"/>
    <property type="evidence" value="ECO:0007669"/>
    <property type="project" value="TreeGrafter"/>
</dbReference>
<gene>
    <name evidence="8" type="primary">selenop</name>
</gene>
<evidence type="ECO:0000256" key="2">
    <source>
        <dbReference type="ARBA" id="ARBA00022525"/>
    </source>
</evidence>
<dbReference type="Pfam" id="PF04592">
    <property type="entry name" value="SelP_N"/>
    <property type="match status" value="1"/>
</dbReference>
<comment type="subcellular location">
    <subcellularLocation>
        <location evidence="1">Secreted</location>
    </subcellularLocation>
</comment>
<evidence type="ECO:0000256" key="3">
    <source>
        <dbReference type="ARBA" id="ARBA00022729"/>
    </source>
</evidence>
<evidence type="ECO:0000313" key="8">
    <source>
        <dbReference type="Ensembl" id="ENSNFUP00015020651.1"/>
    </source>
</evidence>
<evidence type="ECO:0000256" key="6">
    <source>
        <dbReference type="SAM" id="MobiDB-lite"/>
    </source>
</evidence>
<feature type="region of interest" description="Disordered" evidence="6">
    <location>
        <begin position="111"/>
        <end position="183"/>
    </location>
</feature>
<keyword evidence="3" id="KW-0732">Signal</keyword>
<sequence>MAINHQGEQAQRLNPLLAHRLTESITLYKQHVHQADVWQTLNGKKDDFFIYDRCGRLTHHMSLPYTFIGHGHVESAIKKTYCNRILINSSLCVQQSNETAAECTTMDAAQPEAGDHTEHAQNHHHGRHAHHGHHGHGHHGDNHDSGHGHDQNHDHRHGNHHGTDHEQRHQGVRSQEQDQHAPLERHSMQHPVLTQQMFPEVHAAPVRP</sequence>
<keyword evidence="2" id="KW-0964">Secreted</keyword>
<dbReference type="InterPro" id="IPR007671">
    <property type="entry name" value="Selenoprotein-P_N"/>
</dbReference>
<dbReference type="PANTHER" id="PTHR10105">
    <property type="entry name" value="SELENOPROTEIN P"/>
    <property type="match status" value="1"/>
</dbReference>
<evidence type="ECO:0000313" key="9">
    <source>
        <dbReference type="Proteomes" id="UP000694548"/>
    </source>
</evidence>
<evidence type="ECO:0000256" key="4">
    <source>
        <dbReference type="ARBA" id="ARBA00022933"/>
    </source>
</evidence>
<dbReference type="Proteomes" id="UP000694548">
    <property type="component" value="Chromosome sgr18"/>
</dbReference>
<organism evidence="8 9">
    <name type="scientific">Nothobranchius furzeri</name>
    <name type="common">Turquoise killifish</name>
    <dbReference type="NCBI Taxonomy" id="105023"/>
    <lineage>
        <taxon>Eukaryota</taxon>
        <taxon>Metazoa</taxon>
        <taxon>Chordata</taxon>
        <taxon>Craniata</taxon>
        <taxon>Vertebrata</taxon>
        <taxon>Euteleostomi</taxon>
        <taxon>Actinopterygii</taxon>
        <taxon>Neopterygii</taxon>
        <taxon>Teleostei</taxon>
        <taxon>Neoteleostei</taxon>
        <taxon>Acanthomorphata</taxon>
        <taxon>Ovalentaria</taxon>
        <taxon>Atherinomorphae</taxon>
        <taxon>Cyprinodontiformes</taxon>
        <taxon>Nothobranchiidae</taxon>
        <taxon>Nothobranchius</taxon>
    </lineage>
</organism>
<reference evidence="8" key="3">
    <citation type="submission" date="2025-09" db="UniProtKB">
        <authorList>
            <consortium name="Ensembl"/>
        </authorList>
    </citation>
    <scope>IDENTIFICATION</scope>
</reference>
<dbReference type="GeneTree" id="ENSGT00510000049326"/>
<evidence type="ECO:0000256" key="5">
    <source>
        <dbReference type="ARBA" id="ARBA00023180"/>
    </source>
</evidence>
<keyword evidence="4" id="KW-0712">Selenocysteine</keyword>
<accession>A0A8C6NRS0</accession>